<proteinExistence type="predicted"/>
<dbReference type="KEGG" id="sdl:Sdel_0974"/>
<dbReference type="Gene3D" id="3.30.200.20">
    <property type="entry name" value="Phosphorylase Kinase, domain 1"/>
    <property type="match status" value="1"/>
</dbReference>
<dbReference type="RefSeq" id="WP_012856763.1">
    <property type="nucleotide sequence ID" value="NC_013512.1"/>
</dbReference>
<reference evidence="2 3" key="2">
    <citation type="journal article" date="2010" name="Stand. Genomic Sci.">
        <title>Complete genome sequence of Sulfurospirillum deleyianum type strain (5175).</title>
        <authorList>
            <person name="Sikorski J."/>
            <person name="Lapidus A."/>
            <person name="Copeland A."/>
            <person name="Glavina Del Rio T."/>
            <person name="Nolan M."/>
            <person name="Lucas S."/>
            <person name="Chen F."/>
            <person name="Tice H."/>
            <person name="Cheng J.F."/>
            <person name="Saunders E."/>
            <person name="Bruce D."/>
            <person name="Goodwin L."/>
            <person name="Pitluck S."/>
            <person name="Ovchinnikova G."/>
            <person name="Pati A."/>
            <person name="Ivanova N."/>
            <person name="Mavromatis K."/>
            <person name="Chen A."/>
            <person name="Palaniappan K."/>
            <person name="Chain P."/>
            <person name="Land M."/>
            <person name="Hauser L."/>
            <person name="Chang Y.J."/>
            <person name="Jeffries C.D."/>
            <person name="Brettin T."/>
            <person name="Detter J.C."/>
            <person name="Han C."/>
            <person name="Rohde M."/>
            <person name="Lang E."/>
            <person name="Spring S."/>
            <person name="Goker M."/>
            <person name="Bristow J."/>
            <person name="Eisen J.A."/>
            <person name="Markowitz V."/>
            <person name="Hugenholtz P."/>
            <person name="Kyrpides N.C."/>
            <person name="Klenk H.P."/>
        </authorList>
    </citation>
    <scope>NUCLEOTIDE SEQUENCE [LARGE SCALE GENOMIC DNA]</scope>
    <source>
        <strain evidence="3">ATCC 51133 / DSM 6946 / 5175</strain>
    </source>
</reference>
<evidence type="ECO:0000313" key="2">
    <source>
        <dbReference type="EMBL" id="ACZ12003.1"/>
    </source>
</evidence>
<evidence type="ECO:0000259" key="1">
    <source>
        <dbReference type="Pfam" id="PF01636"/>
    </source>
</evidence>
<dbReference type="Pfam" id="PF01636">
    <property type="entry name" value="APH"/>
    <property type="match status" value="1"/>
</dbReference>
<dbReference type="EMBL" id="CP001816">
    <property type="protein sequence ID" value="ACZ12003.1"/>
    <property type="molecule type" value="Genomic_DNA"/>
</dbReference>
<dbReference type="PANTHER" id="PTHR40086">
    <property type="entry name" value="PHOSPHOTRANSFERASE YTMP-RELATED"/>
    <property type="match status" value="1"/>
</dbReference>
<keyword evidence="2" id="KW-0808">Transferase</keyword>
<dbReference type="Proteomes" id="UP000002222">
    <property type="component" value="Chromosome"/>
</dbReference>
<sequence>MLEHLRTYELFANETLLRLTLLENQGYNNTNYLLESTTQNYLVRLFKANTLNRKDEFEIGKKAFKKKVAPKPLLLDTTQNLMIAQFGTGEHRTKLTPRALQSIARTLQKLHRINHHQKPYDMLKAYKKSLSNKAFLLFKKLHLQRSEPVLCHHDLNPKNILFQAHNVTLIDWEYARINDRYFDLASIVVEFKLTNQEIRLFLRTYFTCKASYDLQKLELYIEIYKVVCALWFDDYGKDAQCPKV</sequence>
<reference evidence="3" key="1">
    <citation type="submission" date="2009-11" db="EMBL/GenBank/DDBJ databases">
        <title>The complete genome of Sulfurospirillum deleyianum DSM 6946.</title>
        <authorList>
            <consortium name="US DOE Joint Genome Institute (JGI-PGF)"/>
            <person name="Lucas S."/>
            <person name="Copeland A."/>
            <person name="Lapidus A."/>
            <person name="Glavina del Rio T."/>
            <person name="Dalin E."/>
            <person name="Tice H."/>
            <person name="Bruce D."/>
            <person name="Goodwin L."/>
            <person name="Pitluck S."/>
            <person name="Kyrpides N."/>
            <person name="Mavromatis K."/>
            <person name="Ivanova N."/>
            <person name="Ovchinnikova G."/>
            <person name="Munk A.C."/>
            <person name="Lu M."/>
            <person name="Brettin T."/>
            <person name="Detter J.C."/>
            <person name="Han C."/>
            <person name="Tapia R."/>
            <person name="Larimer F."/>
            <person name="Land M."/>
            <person name="Hauser L."/>
            <person name="Markowitz V."/>
            <person name="Cheng J.F."/>
            <person name="Hugenholtz P."/>
            <person name="Woyke T."/>
            <person name="Wu D."/>
            <person name="Aumann P."/>
            <person name="Schneider S."/>
            <person name="Lang E."/>
            <person name="Spring S."/>
            <person name="Klenk H.P."/>
            <person name="Eisen J.A."/>
        </authorList>
    </citation>
    <scope>NUCLEOTIDE SEQUENCE [LARGE SCALE GENOMIC DNA]</scope>
    <source>
        <strain evidence="3">ATCC 51133 / DSM 6946 / 5175</strain>
    </source>
</reference>
<dbReference type="eggNOG" id="COG0510">
    <property type="taxonomic scope" value="Bacteria"/>
</dbReference>
<name>D1B1N3_SULD5</name>
<dbReference type="GO" id="GO:0016740">
    <property type="term" value="F:transferase activity"/>
    <property type="evidence" value="ECO:0007669"/>
    <property type="project" value="UniProtKB-KW"/>
</dbReference>
<dbReference type="PANTHER" id="PTHR40086:SF1">
    <property type="entry name" value="CELL CYCLE REGULATOR CCRZ"/>
    <property type="match status" value="1"/>
</dbReference>
<dbReference type="AlphaFoldDB" id="D1B1N3"/>
<dbReference type="Gene3D" id="3.90.1200.10">
    <property type="match status" value="1"/>
</dbReference>
<evidence type="ECO:0000313" key="3">
    <source>
        <dbReference type="Proteomes" id="UP000002222"/>
    </source>
</evidence>
<accession>D1B1N3</accession>
<dbReference type="STRING" id="525898.Sdel_0974"/>
<feature type="domain" description="Aminoglycoside phosphotransferase" evidence="1">
    <location>
        <begin position="25"/>
        <end position="206"/>
    </location>
</feature>
<dbReference type="InterPro" id="IPR002575">
    <property type="entry name" value="Aminoglycoside_PTrfase"/>
</dbReference>
<protein>
    <submittedName>
        <fullName evidence="2">Aminoglycoside phosphotransferase</fullName>
    </submittedName>
</protein>
<dbReference type="CDD" id="cd05151">
    <property type="entry name" value="ChoK-like"/>
    <property type="match status" value="1"/>
</dbReference>
<dbReference type="InterPro" id="IPR052077">
    <property type="entry name" value="CcrZ_PhaseVar_Mediator"/>
</dbReference>
<keyword evidence="3" id="KW-1185">Reference proteome</keyword>
<gene>
    <name evidence="2" type="ordered locus">Sdel_0974</name>
</gene>
<dbReference type="SUPFAM" id="SSF56112">
    <property type="entry name" value="Protein kinase-like (PK-like)"/>
    <property type="match status" value="1"/>
</dbReference>
<dbReference type="InterPro" id="IPR011009">
    <property type="entry name" value="Kinase-like_dom_sf"/>
</dbReference>
<dbReference type="HOGENOM" id="CLU_055115_3_1_7"/>
<organism evidence="2 3">
    <name type="scientific">Sulfurospirillum deleyianum (strain ATCC 51133 / DSM 6946 / 5175)</name>
    <dbReference type="NCBI Taxonomy" id="525898"/>
    <lineage>
        <taxon>Bacteria</taxon>
        <taxon>Pseudomonadati</taxon>
        <taxon>Campylobacterota</taxon>
        <taxon>Epsilonproteobacteria</taxon>
        <taxon>Campylobacterales</taxon>
        <taxon>Sulfurospirillaceae</taxon>
        <taxon>Sulfurospirillum</taxon>
    </lineage>
</organism>